<dbReference type="SUPFAM" id="SSF48498">
    <property type="entry name" value="Tetracyclin repressor-like, C-terminal domain"/>
    <property type="match status" value="1"/>
</dbReference>
<proteinExistence type="predicted"/>
<accession>A0A7I7XEC5</accession>
<evidence type="ECO:0000256" key="2">
    <source>
        <dbReference type="ARBA" id="ARBA00023125"/>
    </source>
</evidence>
<sequence length="198" mass="21716">MADKKPSAVRAPLDRPRIAATAMEMIDEVGVEKLTMRAVAARLDVSAMALYHHVEDKDELLRLVGDDVLGHVELPDPDSGDWRELFVSTSMAAVDALLEVRGLSPVLLTSKMLPNARRLVKFCIHQFERGGLSRAAAQEVYAGVQTLVLGRLLIEESSNFHVSATPHPDDEIRDYIATLRSRAAFYGALTALADRVPS</sequence>
<keyword evidence="1" id="KW-0805">Transcription regulation</keyword>
<dbReference type="Gene3D" id="1.10.357.10">
    <property type="entry name" value="Tetracycline Repressor, domain 2"/>
    <property type="match status" value="1"/>
</dbReference>
<dbReference type="SUPFAM" id="SSF46689">
    <property type="entry name" value="Homeodomain-like"/>
    <property type="match status" value="1"/>
</dbReference>
<protein>
    <recommendedName>
        <fullName evidence="5">HTH tetR-type domain-containing protein</fullName>
    </recommendedName>
</protein>
<dbReference type="Proteomes" id="UP000466517">
    <property type="component" value="Chromosome"/>
</dbReference>
<gene>
    <name evidence="6" type="ORF">MMAD_16060</name>
</gene>
<feature type="DNA-binding region" description="H-T-H motif" evidence="4">
    <location>
        <begin position="35"/>
        <end position="54"/>
    </location>
</feature>
<dbReference type="InterPro" id="IPR009057">
    <property type="entry name" value="Homeodomain-like_sf"/>
</dbReference>
<dbReference type="GO" id="GO:0003700">
    <property type="term" value="F:DNA-binding transcription factor activity"/>
    <property type="evidence" value="ECO:0007669"/>
    <property type="project" value="TreeGrafter"/>
</dbReference>
<keyword evidence="2 4" id="KW-0238">DNA-binding</keyword>
<dbReference type="InterPro" id="IPR001647">
    <property type="entry name" value="HTH_TetR"/>
</dbReference>
<dbReference type="InterPro" id="IPR036271">
    <property type="entry name" value="Tet_transcr_reg_TetR-rel_C_sf"/>
</dbReference>
<evidence type="ECO:0000256" key="4">
    <source>
        <dbReference type="PROSITE-ProRule" id="PRU00335"/>
    </source>
</evidence>
<dbReference type="InterPro" id="IPR050109">
    <property type="entry name" value="HTH-type_TetR-like_transc_reg"/>
</dbReference>
<evidence type="ECO:0000256" key="1">
    <source>
        <dbReference type="ARBA" id="ARBA00023015"/>
    </source>
</evidence>
<evidence type="ECO:0000313" key="7">
    <source>
        <dbReference type="Proteomes" id="UP000466517"/>
    </source>
</evidence>
<evidence type="ECO:0000259" key="5">
    <source>
        <dbReference type="PROSITE" id="PS50977"/>
    </source>
</evidence>
<dbReference type="PANTHER" id="PTHR30055:SF151">
    <property type="entry name" value="TRANSCRIPTIONAL REGULATORY PROTEIN"/>
    <property type="match status" value="1"/>
</dbReference>
<keyword evidence="3" id="KW-0804">Transcription</keyword>
<dbReference type="KEGG" id="mmag:MMAD_16060"/>
<feature type="domain" description="HTH tetR-type" evidence="5">
    <location>
        <begin position="12"/>
        <end position="72"/>
    </location>
</feature>
<keyword evidence="7" id="KW-1185">Reference proteome</keyword>
<organism evidence="6 7">
    <name type="scientific">Mycolicibacterium madagascariense</name>
    <dbReference type="NCBI Taxonomy" id="212765"/>
    <lineage>
        <taxon>Bacteria</taxon>
        <taxon>Bacillati</taxon>
        <taxon>Actinomycetota</taxon>
        <taxon>Actinomycetes</taxon>
        <taxon>Mycobacteriales</taxon>
        <taxon>Mycobacteriaceae</taxon>
        <taxon>Mycolicibacterium</taxon>
    </lineage>
</organism>
<name>A0A7I7XEC5_9MYCO</name>
<evidence type="ECO:0000313" key="6">
    <source>
        <dbReference type="EMBL" id="BBZ27311.1"/>
    </source>
</evidence>
<dbReference type="PANTHER" id="PTHR30055">
    <property type="entry name" value="HTH-TYPE TRANSCRIPTIONAL REGULATOR RUTR"/>
    <property type="match status" value="1"/>
</dbReference>
<dbReference type="EMBL" id="AP022610">
    <property type="protein sequence ID" value="BBZ27311.1"/>
    <property type="molecule type" value="Genomic_DNA"/>
</dbReference>
<dbReference type="Pfam" id="PF00440">
    <property type="entry name" value="TetR_N"/>
    <property type="match status" value="1"/>
</dbReference>
<dbReference type="PROSITE" id="PS50977">
    <property type="entry name" value="HTH_TETR_2"/>
    <property type="match status" value="1"/>
</dbReference>
<dbReference type="AlphaFoldDB" id="A0A7I7XEC5"/>
<dbReference type="GO" id="GO:0000976">
    <property type="term" value="F:transcription cis-regulatory region binding"/>
    <property type="evidence" value="ECO:0007669"/>
    <property type="project" value="TreeGrafter"/>
</dbReference>
<evidence type="ECO:0000256" key="3">
    <source>
        <dbReference type="ARBA" id="ARBA00023163"/>
    </source>
</evidence>
<reference evidence="6 7" key="1">
    <citation type="journal article" date="2019" name="Emerg. Microbes Infect.">
        <title>Comprehensive subspecies identification of 175 nontuberculous mycobacteria species based on 7547 genomic profiles.</title>
        <authorList>
            <person name="Matsumoto Y."/>
            <person name="Kinjo T."/>
            <person name="Motooka D."/>
            <person name="Nabeya D."/>
            <person name="Jung N."/>
            <person name="Uechi K."/>
            <person name="Horii T."/>
            <person name="Iida T."/>
            <person name="Fujita J."/>
            <person name="Nakamura S."/>
        </authorList>
    </citation>
    <scope>NUCLEOTIDE SEQUENCE [LARGE SCALE GENOMIC DNA]</scope>
    <source>
        <strain evidence="6 7">JCM 13574</strain>
    </source>
</reference>